<dbReference type="PRINTS" id="PR00153">
    <property type="entry name" value="CSAPPISMRASE"/>
</dbReference>
<dbReference type="PANTHER" id="PTHR47269:SF1">
    <property type="entry name" value="PEPTIDYL-PROLYL CIS-TRANS ISOMERASE CYP21-4"/>
    <property type="match status" value="1"/>
</dbReference>
<feature type="domain" description="PPIase cyclophilin-type" evidence="3">
    <location>
        <begin position="92"/>
        <end position="235"/>
    </location>
</feature>
<dbReference type="InterPro" id="IPR002130">
    <property type="entry name" value="Cyclophilin-type_PPIase_dom"/>
</dbReference>
<evidence type="ECO:0000256" key="1">
    <source>
        <dbReference type="RuleBase" id="RU363019"/>
    </source>
</evidence>
<dbReference type="OrthoDB" id="271386at2759"/>
<evidence type="ECO:0000313" key="4">
    <source>
        <dbReference type="EMBL" id="KAH7289361.1"/>
    </source>
</evidence>
<accession>A0A8T2R0X8</accession>
<evidence type="ECO:0000256" key="2">
    <source>
        <dbReference type="SAM" id="Phobius"/>
    </source>
</evidence>
<dbReference type="EC" id="5.2.1.8" evidence="1"/>
<evidence type="ECO:0000313" key="5">
    <source>
        <dbReference type="Proteomes" id="UP000825935"/>
    </source>
</evidence>
<proteinExistence type="inferred from homology"/>
<feature type="transmembrane region" description="Helical" evidence="2">
    <location>
        <begin position="22"/>
        <end position="44"/>
    </location>
</feature>
<keyword evidence="2" id="KW-0812">Transmembrane</keyword>
<sequence>MARIKPQALLQQSKRKKGSARISIPTVFAVVSILGLLCLSILLLHRHRTKRDYDHTKSQFAMFEGKEERFNFGQEQELIKTPRYAVLNTTKGLITVQLSVHGALKTVKQFVKISQGGYYKGLTFHRVIKHYMIQGGDPERGGAREDWTQVGHLNDELEASMKHEPFMLATSKPLLESAAGFELYITTTAIPHLDDKLLVFGRVVRGENVVQDIEEVDTDENFRPKSPVLISGITFHDEL</sequence>
<keyword evidence="5" id="KW-1185">Reference proteome</keyword>
<dbReference type="Pfam" id="PF00160">
    <property type="entry name" value="Pro_isomerase"/>
    <property type="match status" value="1"/>
</dbReference>
<dbReference type="Gene3D" id="2.40.100.10">
    <property type="entry name" value="Cyclophilin-like"/>
    <property type="match status" value="1"/>
</dbReference>
<reference evidence="4" key="1">
    <citation type="submission" date="2021-08" db="EMBL/GenBank/DDBJ databases">
        <title>WGS assembly of Ceratopteris richardii.</title>
        <authorList>
            <person name="Marchant D.B."/>
            <person name="Chen G."/>
            <person name="Jenkins J."/>
            <person name="Shu S."/>
            <person name="Leebens-Mack J."/>
            <person name="Grimwood J."/>
            <person name="Schmutz J."/>
            <person name="Soltis P."/>
            <person name="Soltis D."/>
            <person name="Chen Z.-H."/>
        </authorList>
    </citation>
    <scope>NUCLEOTIDE SEQUENCE</scope>
    <source>
        <strain evidence="4">Whitten #5841</strain>
        <tissue evidence="4">Leaf</tissue>
    </source>
</reference>
<keyword evidence="2" id="KW-1133">Transmembrane helix</keyword>
<keyword evidence="2" id="KW-0472">Membrane</keyword>
<dbReference type="CDD" id="cd00317">
    <property type="entry name" value="cyclophilin"/>
    <property type="match status" value="1"/>
</dbReference>
<protein>
    <recommendedName>
        <fullName evidence="1">Peptidyl-prolyl cis-trans isomerase</fullName>
        <shortName evidence="1">PPIase</shortName>
        <ecNumber evidence="1">5.2.1.8</ecNumber>
    </recommendedName>
</protein>
<comment type="function">
    <text evidence="1">PPIases accelerate the folding of proteins. It catalyzes the cis-trans isomerization of proline imidic peptide bonds in oligopeptides.</text>
</comment>
<keyword evidence="1" id="KW-0413">Isomerase</keyword>
<comment type="catalytic activity">
    <reaction evidence="1">
        <text>[protein]-peptidylproline (omega=180) = [protein]-peptidylproline (omega=0)</text>
        <dbReference type="Rhea" id="RHEA:16237"/>
        <dbReference type="Rhea" id="RHEA-COMP:10747"/>
        <dbReference type="Rhea" id="RHEA-COMP:10748"/>
        <dbReference type="ChEBI" id="CHEBI:83833"/>
        <dbReference type="ChEBI" id="CHEBI:83834"/>
        <dbReference type="EC" id="5.2.1.8"/>
    </reaction>
</comment>
<name>A0A8T2R0X8_CERRI</name>
<dbReference type="SUPFAM" id="SSF50891">
    <property type="entry name" value="Cyclophilin-like"/>
    <property type="match status" value="1"/>
</dbReference>
<gene>
    <name evidence="4" type="ORF">KP509_31G071900</name>
</gene>
<dbReference type="InterPro" id="IPR029000">
    <property type="entry name" value="Cyclophilin-like_dom_sf"/>
</dbReference>
<dbReference type="EMBL" id="CM035436">
    <property type="protein sequence ID" value="KAH7289361.1"/>
    <property type="molecule type" value="Genomic_DNA"/>
</dbReference>
<organism evidence="4 5">
    <name type="scientific">Ceratopteris richardii</name>
    <name type="common">Triangle waterfern</name>
    <dbReference type="NCBI Taxonomy" id="49495"/>
    <lineage>
        <taxon>Eukaryota</taxon>
        <taxon>Viridiplantae</taxon>
        <taxon>Streptophyta</taxon>
        <taxon>Embryophyta</taxon>
        <taxon>Tracheophyta</taxon>
        <taxon>Polypodiopsida</taxon>
        <taxon>Polypodiidae</taxon>
        <taxon>Polypodiales</taxon>
        <taxon>Pteridineae</taxon>
        <taxon>Pteridaceae</taxon>
        <taxon>Parkerioideae</taxon>
        <taxon>Ceratopteris</taxon>
    </lineage>
</organism>
<keyword evidence="1" id="KW-0697">Rotamase</keyword>
<dbReference type="GO" id="GO:0003755">
    <property type="term" value="F:peptidyl-prolyl cis-trans isomerase activity"/>
    <property type="evidence" value="ECO:0007669"/>
    <property type="project" value="UniProtKB-UniRule"/>
</dbReference>
<comment type="caution">
    <text evidence="4">The sequence shown here is derived from an EMBL/GenBank/DDBJ whole genome shotgun (WGS) entry which is preliminary data.</text>
</comment>
<dbReference type="Proteomes" id="UP000825935">
    <property type="component" value="Chromosome 31"/>
</dbReference>
<comment type="similarity">
    <text evidence="1">Belongs to the cyclophilin-type PPIase family.</text>
</comment>
<dbReference type="PANTHER" id="PTHR47269">
    <property type="entry name" value="PEPTIDYL-PROLYL CIS-TRANS ISOMERASE CYP21-4"/>
    <property type="match status" value="1"/>
</dbReference>
<dbReference type="OMA" id="FIEWSER"/>
<dbReference type="PROSITE" id="PS50072">
    <property type="entry name" value="CSA_PPIASE_2"/>
    <property type="match status" value="1"/>
</dbReference>
<evidence type="ECO:0000259" key="3">
    <source>
        <dbReference type="PROSITE" id="PS50072"/>
    </source>
</evidence>
<dbReference type="AlphaFoldDB" id="A0A8T2R0X8"/>